<evidence type="ECO:0000313" key="2">
    <source>
        <dbReference type="Proteomes" id="UP000054007"/>
    </source>
</evidence>
<sequence length="85" mass="9525">MEKHPGSSSLLLLVLALIVLLFAALMWCFLSSCMGVSLREIFSTMANSSTTRSRGPTRRFREDERDIWEMEYRGQAGGPGTAGYY</sequence>
<organism evidence="1 2">
    <name type="scientific">Cylindrobasidium torrendii FP15055 ss-10</name>
    <dbReference type="NCBI Taxonomy" id="1314674"/>
    <lineage>
        <taxon>Eukaryota</taxon>
        <taxon>Fungi</taxon>
        <taxon>Dikarya</taxon>
        <taxon>Basidiomycota</taxon>
        <taxon>Agaricomycotina</taxon>
        <taxon>Agaricomycetes</taxon>
        <taxon>Agaricomycetidae</taxon>
        <taxon>Agaricales</taxon>
        <taxon>Marasmiineae</taxon>
        <taxon>Physalacriaceae</taxon>
        <taxon>Cylindrobasidium</taxon>
    </lineage>
</organism>
<evidence type="ECO:0000313" key="1">
    <source>
        <dbReference type="EMBL" id="KIY64084.1"/>
    </source>
</evidence>
<protein>
    <submittedName>
        <fullName evidence="1">Uncharacterized protein</fullName>
    </submittedName>
</protein>
<dbReference type="EMBL" id="KN880655">
    <property type="protein sequence ID" value="KIY64084.1"/>
    <property type="molecule type" value="Genomic_DNA"/>
</dbReference>
<dbReference type="AlphaFoldDB" id="A0A0D7B1P1"/>
<dbReference type="Proteomes" id="UP000054007">
    <property type="component" value="Unassembled WGS sequence"/>
</dbReference>
<name>A0A0D7B1P1_9AGAR</name>
<proteinExistence type="predicted"/>
<gene>
    <name evidence="1" type="ORF">CYLTODRAFT_457546</name>
</gene>
<dbReference type="PROSITE" id="PS51257">
    <property type="entry name" value="PROKAR_LIPOPROTEIN"/>
    <property type="match status" value="1"/>
</dbReference>
<keyword evidence="2" id="KW-1185">Reference proteome</keyword>
<accession>A0A0D7B1P1</accession>
<reference evidence="1 2" key="1">
    <citation type="journal article" date="2015" name="Fungal Genet. Biol.">
        <title>Evolution of novel wood decay mechanisms in Agaricales revealed by the genome sequences of Fistulina hepatica and Cylindrobasidium torrendii.</title>
        <authorList>
            <person name="Floudas D."/>
            <person name="Held B.W."/>
            <person name="Riley R."/>
            <person name="Nagy L.G."/>
            <person name="Koehler G."/>
            <person name="Ransdell A.S."/>
            <person name="Younus H."/>
            <person name="Chow J."/>
            <person name="Chiniquy J."/>
            <person name="Lipzen A."/>
            <person name="Tritt A."/>
            <person name="Sun H."/>
            <person name="Haridas S."/>
            <person name="LaButti K."/>
            <person name="Ohm R.A."/>
            <person name="Kues U."/>
            <person name="Blanchette R.A."/>
            <person name="Grigoriev I.V."/>
            <person name="Minto R.E."/>
            <person name="Hibbett D.S."/>
        </authorList>
    </citation>
    <scope>NUCLEOTIDE SEQUENCE [LARGE SCALE GENOMIC DNA]</scope>
    <source>
        <strain evidence="1 2">FP15055 ss-10</strain>
    </source>
</reference>